<comment type="caution">
    <text evidence="3">The sequence shown here is derived from an EMBL/GenBank/DDBJ whole genome shotgun (WGS) entry which is preliminary data.</text>
</comment>
<dbReference type="Gene3D" id="3.30.300.30">
    <property type="match status" value="1"/>
</dbReference>
<reference evidence="3" key="1">
    <citation type="submission" date="2023-02" db="EMBL/GenBank/DDBJ databases">
        <title>Georgenia sp.10Sc9-8, isolated from a soil sample collected from the Taklamakan desert.</title>
        <authorList>
            <person name="Liu S."/>
        </authorList>
    </citation>
    <scope>NUCLEOTIDE SEQUENCE</scope>
    <source>
        <strain evidence="3">10Sc9-8</strain>
    </source>
</reference>
<dbReference type="Gene3D" id="3.40.50.12780">
    <property type="entry name" value="N-terminal domain of ligase-like"/>
    <property type="match status" value="1"/>
</dbReference>
<keyword evidence="4" id="KW-1185">Reference proteome</keyword>
<dbReference type="InterPro" id="IPR000873">
    <property type="entry name" value="AMP-dep_synth/lig_dom"/>
</dbReference>
<comment type="similarity">
    <text evidence="1">Belongs to the ATP-dependent AMP-binding enzyme family.</text>
</comment>
<protein>
    <submittedName>
        <fullName evidence="3">AMP-binding protein</fullName>
    </submittedName>
</protein>
<proteinExistence type="inferred from homology"/>
<dbReference type="Pfam" id="PF00501">
    <property type="entry name" value="AMP-binding"/>
    <property type="match status" value="1"/>
</dbReference>
<feature type="domain" description="AMP-dependent synthetase/ligase" evidence="2">
    <location>
        <begin position="3"/>
        <end position="131"/>
    </location>
</feature>
<evidence type="ECO:0000259" key="2">
    <source>
        <dbReference type="Pfam" id="PF00501"/>
    </source>
</evidence>
<name>A0ABT5TW33_9MICO</name>
<feature type="non-terminal residue" evidence="3">
    <location>
        <position position="210"/>
    </location>
</feature>
<dbReference type="PANTHER" id="PTHR43201:SF8">
    <property type="entry name" value="ACYL-COA SYNTHETASE FAMILY MEMBER 3"/>
    <property type="match status" value="1"/>
</dbReference>
<evidence type="ECO:0000313" key="3">
    <source>
        <dbReference type="EMBL" id="MDD9205106.1"/>
    </source>
</evidence>
<dbReference type="InterPro" id="IPR042099">
    <property type="entry name" value="ANL_N_sf"/>
</dbReference>
<gene>
    <name evidence="3" type="ORF">PU560_01335</name>
</gene>
<dbReference type="EMBL" id="JARACI010000268">
    <property type="protein sequence ID" value="MDD9205106.1"/>
    <property type="molecule type" value="Genomic_DNA"/>
</dbReference>
<evidence type="ECO:0000256" key="1">
    <source>
        <dbReference type="ARBA" id="ARBA00006432"/>
    </source>
</evidence>
<dbReference type="PANTHER" id="PTHR43201">
    <property type="entry name" value="ACYL-COA SYNTHETASE"/>
    <property type="match status" value="1"/>
</dbReference>
<dbReference type="Proteomes" id="UP001165561">
    <property type="component" value="Unassembled WGS sequence"/>
</dbReference>
<sequence>VLGAMKRRPATFMPGVPPMFDRLEAGAREQGQDLSSISFAFSGAMALDPEIARRWEALTGGLVIEGYGMTESSPIALGNPLSAERRPGALGLPFPSTEIRIVDPEDPTTDVPEGEQGELLVRGPQVFEGYFKDPEETAAVLLEGGWLRTGDIVRMDGGFVVLADRIKELILSGGFNVYPSQVEDAVRSMPGVADVAVVGLPDGTRGEQVV</sequence>
<evidence type="ECO:0000313" key="4">
    <source>
        <dbReference type="Proteomes" id="UP001165561"/>
    </source>
</evidence>
<accession>A0ABT5TW33</accession>
<dbReference type="InterPro" id="IPR045851">
    <property type="entry name" value="AMP-bd_C_sf"/>
</dbReference>
<dbReference type="SUPFAM" id="SSF56801">
    <property type="entry name" value="Acetyl-CoA synthetase-like"/>
    <property type="match status" value="1"/>
</dbReference>
<organism evidence="3 4">
    <name type="scientific">Georgenia halotolerans</name>
    <dbReference type="NCBI Taxonomy" id="3028317"/>
    <lineage>
        <taxon>Bacteria</taxon>
        <taxon>Bacillati</taxon>
        <taxon>Actinomycetota</taxon>
        <taxon>Actinomycetes</taxon>
        <taxon>Micrococcales</taxon>
        <taxon>Bogoriellaceae</taxon>
        <taxon>Georgenia</taxon>
    </lineage>
</organism>
<feature type="non-terminal residue" evidence="3">
    <location>
        <position position="1"/>
    </location>
</feature>